<organism evidence="2 3">
    <name type="scientific">Amphibalanus amphitrite</name>
    <name type="common">Striped barnacle</name>
    <name type="synonym">Balanus amphitrite</name>
    <dbReference type="NCBI Taxonomy" id="1232801"/>
    <lineage>
        <taxon>Eukaryota</taxon>
        <taxon>Metazoa</taxon>
        <taxon>Ecdysozoa</taxon>
        <taxon>Arthropoda</taxon>
        <taxon>Crustacea</taxon>
        <taxon>Multicrustacea</taxon>
        <taxon>Cirripedia</taxon>
        <taxon>Thoracica</taxon>
        <taxon>Thoracicalcarea</taxon>
        <taxon>Balanomorpha</taxon>
        <taxon>Balanoidea</taxon>
        <taxon>Balanidae</taxon>
        <taxon>Amphibalaninae</taxon>
        <taxon>Amphibalanus</taxon>
    </lineage>
</organism>
<feature type="compositionally biased region" description="Pro residues" evidence="1">
    <location>
        <begin position="105"/>
        <end position="125"/>
    </location>
</feature>
<evidence type="ECO:0000256" key="1">
    <source>
        <dbReference type="SAM" id="MobiDB-lite"/>
    </source>
</evidence>
<comment type="caution">
    <text evidence="2">The sequence shown here is derived from an EMBL/GenBank/DDBJ whole genome shotgun (WGS) entry which is preliminary data.</text>
</comment>
<sequence>MGNWCGGSKLQVHVQPSFTYETILDRYIDSHLPELMMNAVQLSDHRSSLPNYTSTWDDLTTQLETTQFDRRLSMRNEAVQKLCPEVPQPEAPAQPSRTGDGQVAPLPPAPPPPPPPQPAPAPSQPAPALSKESAGKVLSTPGSTVRATLSSKPSLPPIAQRSSQVRRVAEQPPKPRSTEPPRDEQPEPPPQAAPSRSTTAGQDVLPAI</sequence>
<feature type="region of interest" description="Disordered" evidence="1">
    <location>
        <begin position="85"/>
        <end position="208"/>
    </location>
</feature>
<feature type="compositionally biased region" description="Polar residues" evidence="1">
    <location>
        <begin position="140"/>
        <end position="153"/>
    </location>
</feature>
<evidence type="ECO:0000313" key="3">
    <source>
        <dbReference type="Proteomes" id="UP000440578"/>
    </source>
</evidence>
<dbReference type="EMBL" id="VIIS01000526">
    <property type="protein sequence ID" value="KAF0307951.1"/>
    <property type="molecule type" value="Genomic_DNA"/>
</dbReference>
<feature type="compositionally biased region" description="Basic and acidic residues" evidence="1">
    <location>
        <begin position="176"/>
        <end position="185"/>
    </location>
</feature>
<keyword evidence="3" id="KW-1185">Reference proteome</keyword>
<reference evidence="2 3" key="1">
    <citation type="submission" date="2019-07" db="EMBL/GenBank/DDBJ databases">
        <title>Draft genome assembly of a fouling barnacle, Amphibalanus amphitrite (Darwin, 1854): The first reference genome for Thecostraca.</title>
        <authorList>
            <person name="Kim W."/>
        </authorList>
    </citation>
    <scope>NUCLEOTIDE SEQUENCE [LARGE SCALE GENOMIC DNA]</scope>
    <source>
        <strain evidence="2">SNU_AA5</strain>
        <tissue evidence="2">Soma without cirri and trophi</tissue>
    </source>
</reference>
<dbReference type="Proteomes" id="UP000440578">
    <property type="component" value="Unassembled WGS sequence"/>
</dbReference>
<dbReference type="OrthoDB" id="10604671at2759"/>
<name>A0A6A4X0T4_AMPAM</name>
<protein>
    <submittedName>
        <fullName evidence="2">Uncharacterized protein</fullName>
    </submittedName>
</protein>
<dbReference type="AlphaFoldDB" id="A0A6A4X0T4"/>
<accession>A0A6A4X0T4</accession>
<evidence type="ECO:0000313" key="2">
    <source>
        <dbReference type="EMBL" id="KAF0307951.1"/>
    </source>
</evidence>
<proteinExistence type="predicted"/>
<gene>
    <name evidence="2" type="ORF">FJT64_020778</name>
</gene>